<dbReference type="STRING" id="765952.PUV_21280"/>
<keyword evidence="3" id="KW-1185">Reference proteome</keyword>
<sequence>MSHFKIFVYCVLAFISLVNLGCSREHVHKKKHLVVRENPAWQSVVSYATEHLPLEGKLVGKSDGFVYLKVDDDYIRRLFPMLGLKEDGFRVPPYFRRIDSPGAHISVFYADEHITPEELGKTFHFIPKKIVVLQLSKNTSYAVLQVESPELEKLREKYGATPKLFGHDFHISLARKKAHLHYK</sequence>
<dbReference type="eggNOG" id="ENOG5033817">
    <property type="taxonomic scope" value="Bacteria"/>
</dbReference>
<evidence type="ECO:0000259" key="1">
    <source>
        <dbReference type="Pfam" id="PF22547"/>
    </source>
</evidence>
<proteinExistence type="predicted"/>
<organism evidence="2 3">
    <name type="scientific">Parachlamydia acanthamoebae (strain UV7)</name>
    <dbReference type="NCBI Taxonomy" id="765952"/>
    <lineage>
        <taxon>Bacteria</taxon>
        <taxon>Pseudomonadati</taxon>
        <taxon>Chlamydiota</taxon>
        <taxon>Chlamydiia</taxon>
        <taxon>Parachlamydiales</taxon>
        <taxon>Parachlamydiaceae</taxon>
        <taxon>Parachlamydia</taxon>
    </lineage>
</organism>
<reference key="1">
    <citation type="journal article" date="2011" name="Mol. Biol. Evol.">
        <title>Unity in variety -- the pan-genome of the Chlamydiae.</title>
        <authorList>
            <person name="Collingro A."/>
            <person name="Tischler P."/>
            <person name="Weinmaier T."/>
            <person name="Penz T."/>
            <person name="Heinz E."/>
            <person name="Brunham R.C."/>
            <person name="Read T.D."/>
            <person name="Bavoil P.M."/>
            <person name="Sachse K."/>
            <person name="Kahane S."/>
            <person name="Friedman M.G."/>
            <person name="Rattei T."/>
            <person name="Myers G.S.A."/>
            <person name="Horn M."/>
        </authorList>
    </citation>
    <scope>NUCLEOTIDE SEQUENCE</scope>
    <source>
        <strain>UV7</strain>
    </source>
</reference>
<name>F8L1D9_PARAV</name>
<dbReference type="KEGG" id="puv:PUV_21280"/>
<dbReference type="EMBL" id="FR872580">
    <property type="protein sequence ID" value="CCB87078.1"/>
    <property type="molecule type" value="Genomic_DNA"/>
</dbReference>
<protein>
    <recommendedName>
        <fullName evidence="1">Swiss Army Knife 2H phosphoesterase domain-containing protein</fullName>
    </recommendedName>
</protein>
<dbReference type="RefSeq" id="WP_013925364.1">
    <property type="nucleotide sequence ID" value="NC_015702.1"/>
</dbReference>
<evidence type="ECO:0000313" key="2">
    <source>
        <dbReference type="EMBL" id="CCB87078.1"/>
    </source>
</evidence>
<dbReference type="AlphaFoldDB" id="F8L1D9"/>
<dbReference type="HOGENOM" id="CLU_1473854_0_0_0"/>
<dbReference type="Proteomes" id="UP000000495">
    <property type="component" value="Chromosome"/>
</dbReference>
<dbReference type="InterPro" id="IPR054498">
    <property type="entry name" value="2H-SAK"/>
</dbReference>
<feature type="domain" description="Swiss Army Knife 2H phosphoesterase" evidence="1">
    <location>
        <begin position="67"/>
        <end position="181"/>
    </location>
</feature>
<gene>
    <name evidence="2" type="ordered locus">PUV_21280</name>
</gene>
<evidence type="ECO:0000313" key="3">
    <source>
        <dbReference type="Proteomes" id="UP000000495"/>
    </source>
</evidence>
<dbReference type="Pfam" id="PF22547">
    <property type="entry name" value="2H-SAK"/>
    <property type="match status" value="1"/>
</dbReference>
<reference evidence="2 3" key="2">
    <citation type="journal article" date="2011" name="Mol. Biol. Evol.">
        <title>Unity in variety--the pan-genome of the Chlamydiae.</title>
        <authorList>
            <person name="Collingro A."/>
            <person name="Tischler P."/>
            <person name="Weinmaier T."/>
            <person name="Penz T."/>
            <person name="Heinz E."/>
            <person name="Brunham R.C."/>
            <person name="Read T.D."/>
            <person name="Bavoil P.M."/>
            <person name="Sachse K."/>
            <person name="Kahane S."/>
            <person name="Friedman M.G."/>
            <person name="Rattei T."/>
            <person name="Myers G.S."/>
            <person name="Horn M."/>
        </authorList>
    </citation>
    <scope>NUCLEOTIDE SEQUENCE [LARGE SCALE GENOMIC DNA]</scope>
    <source>
        <strain evidence="3">UV7</strain>
    </source>
</reference>
<accession>F8L1D9</accession>